<comment type="caution">
    <text evidence="1">The sequence shown here is derived from an EMBL/GenBank/DDBJ whole genome shotgun (WGS) entry which is preliminary data.</text>
</comment>
<dbReference type="RefSeq" id="WP_338067186.1">
    <property type="nucleotide sequence ID" value="NZ_NGAF01000001.1"/>
</dbReference>
<reference evidence="1 2" key="1">
    <citation type="submission" date="2017-07" db="EMBL/GenBank/DDBJ databases">
        <title>First draft Genome Sequence of Nocardia cerradoensis isolated from human infection.</title>
        <authorList>
            <person name="Carrasco G."/>
        </authorList>
    </citation>
    <scope>NUCLEOTIDE SEQUENCE [LARGE SCALE GENOMIC DNA]</scope>
    <source>
        <strain evidence="1 2">CNM20130759</strain>
    </source>
</reference>
<gene>
    <name evidence="1" type="ORF">B7C42_00558</name>
</gene>
<dbReference type="AlphaFoldDB" id="A0A231HFI2"/>
<keyword evidence="2" id="KW-1185">Reference proteome</keyword>
<dbReference type="Proteomes" id="UP000215506">
    <property type="component" value="Unassembled WGS sequence"/>
</dbReference>
<name>A0A231HFI2_9NOCA</name>
<protein>
    <submittedName>
        <fullName evidence="1">Uncharacterized protein</fullName>
    </submittedName>
</protein>
<accession>A0A231HFI2</accession>
<sequence length="49" mass="5280">MDGGTTFHFVDDTSENVLDQAFSAAGGKDIRLGGYSFHESERLTGQRGT</sequence>
<evidence type="ECO:0000313" key="1">
    <source>
        <dbReference type="EMBL" id="OXR47435.1"/>
    </source>
</evidence>
<dbReference type="EMBL" id="NGAF01000001">
    <property type="protein sequence ID" value="OXR47435.1"/>
    <property type="molecule type" value="Genomic_DNA"/>
</dbReference>
<organism evidence="1 2">
    <name type="scientific">Nocardia cerradoensis</name>
    <dbReference type="NCBI Taxonomy" id="85688"/>
    <lineage>
        <taxon>Bacteria</taxon>
        <taxon>Bacillati</taxon>
        <taxon>Actinomycetota</taxon>
        <taxon>Actinomycetes</taxon>
        <taxon>Mycobacteriales</taxon>
        <taxon>Nocardiaceae</taxon>
        <taxon>Nocardia</taxon>
    </lineage>
</organism>
<evidence type="ECO:0000313" key="2">
    <source>
        <dbReference type="Proteomes" id="UP000215506"/>
    </source>
</evidence>
<proteinExistence type="predicted"/>